<sequence length="46" mass="5154">MIRTMKFVAGIILECLFAIAGIVMISGFPSLFHNISINVTEYVKKH</sequence>
<evidence type="ECO:0000313" key="3">
    <source>
        <dbReference type="Proteomes" id="UP000501421"/>
    </source>
</evidence>
<feature type="transmembrane region" description="Helical" evidence="1">
    <location>
        <begin position="7"/>
        <end position="28"/>
    </location>
</feature>
<dbReference type="EMBL" id="AP022557">
    <property type="protein sequence ID" value="BBW98809.1"/>
    <property type="molecule type" value="Genomic_DNA"/>
</dbReference>
<name>A0A679FUZ3_9BACL</name>
<accession>A0A679FUZ3</accession>
<evidence type="ECO:0000256" key="1">
    <source>
        <dbReference type="SAM" id="Phobius"/>
    </source>
</evidence>
<proteinExistence type="predicted"/>
<reference evidence="3" key="1">
    <citation type="journal article" date="2020" name="Microbiol. Resour. Announc.">
        <title>Complete Genome Sequence of Geobacillus sp. Strain E55-1, Isolated from Mine Geyser in Japan.</title>
        <authorList>
            <person name="Miyazaki K."/>
            <person name="Hase E."/>
            <person name="Tokito N."/>
        </authorList>
    </citation>
    <scope>NUCLEOTIDE SEQUENCE [LARGE SCALE GENOMIC DNA]</scope>
    <source>
        <strain evidence="3">E55-1</strain>
    </source>
</reference>
<keyword evidence="1" id="KW-0812">Transmembrane</keyword>
<dbReference type="AlphaFoldDB" id="A0A679FUZ3"/>
<keyword evidence="1" id="KW-1133">Transmembrane helix</keyword>
<organism evidence="2 3">
    <name type="scientific">Geobacillus subterraneus</name>
    <dbReference type="NCBI Taxonomy" id="129338"/>
    <lineage>
        <taxon>Bacteria</taxon>
        <taxon>Bacillati</taxon>
        <taxon>Bacillota</taxon>
        <taxon>Bacilli</taxon>
        <taxon>Bacillales</taxon>
        <taxon>Anoxybacillaceae</taxon>
        <taxon>Geobacillus</taxon>
    </lineage>
</organism>
<dbReference type="Proteomes" id="UP000501421">
    <property type="component" value="Chromosome"/>
</dbReference>
<keyword evidence="1" id="KW-0472">Membrane</keyword>
<protein>
    <submittedName>
        <fullName evidence="2">Uncharacterized protein</fullName>
    </submittedName>
</protein>
<evidence type="ECO:0000313" key="2">
    <source>
        <dbReference type="EMBL" id="BBW98809.1"/>
    </source>
</evidence>
<keyword evidence="3" id="KW-1185">Reference proteome</keyword>
<gene>
    <name evidence="2" type="ORF">GsuE55_36420</name>
</gene>